<evidence type="ECO:0000256" key="14">
    <source>
        <dbReference type="SAM" id="MobiDB-lite"/>
    </source>
</evidence>
<dbReference type="Gene3D" id="2.30.130.40">
    <property type="entry name" value="LON domain-like"/>
    <property type="match status" value="1"/>
</dbReference>
<keyword evidence="4 8" id="KW-0378">Hydrolase</keyword>
<dbReference type="FunFam" id="3.30.230.10:FF:000039">
    <property type="entry name" value="Lon protease homolog 2, peroxisomal"/>
    <property type="match status" value="1"/>
</dbReference>
<dbReference type="SUPFAM" id="SSF52540">
    <property type="entry name" value="P-loop containing nucleoside triphosphate hydrolases"/>
    <property type="match status" value="1"/>
</dbReference>
<sequence>MASVKAITLPVIPLAKGRKNIGSFHAVSALTYYPGSVLLPGIVLRIPVAGNRPDIPALLSNVYSRAASKTPSQRLDNVNIACVPLNSPFISPKGQKMIEADEKAPKITERLDINPASATRNDLFGYAVAAKISGVEGRGTGEFALLVEGVARVRIDKITQERPFFEAEVTYEYDEGILHLSCSRARANEPQAVSPENIAIQGLFAHLKQLSRELLTLLRLSSLLPRSGGTAGLSPILARRLLIRELYIAKKGLQDAGLLADFMVNIVEASLEEKLEVLAALEVKDRLEKAIALLQRQVGNIKNNVSITTFTSPSIPQNIDLDQMNRVNGQRSRRPGMAGMLPGMGDPEDEQEPNEMEELKKKLDAAKLTTEAAKVADRELRRLKKMSPAQAEYQVTRNYLENLAEIPWSTVTEDHLGADTLSRARKQLDDDHYGLEKVKKRLLEYLAVLKLKQQINEDVNAQIVKAEEEKALAKVEILKSKRMIDKSPILLLVGPPGVGKTSLAKSVATALGRKFHRISLGGVRDEAEIRGHRRTYVAAMPGLIVNGLKKVGVANPVFLLDELDKVGTSNFHGDPSAAMLEVLDPEQNHTFTDHYVNIPIDLSKIIFIATANSLDTINPPLLDRMETIYLSGYTTLEKRHIALQHLIPKQIRTNGLGDGQVEFNQHVVSKIIESYTRESGVRNLEREIGSVCRAKAVEYAEAKDSGDVKKYKPQLSVEDVEDILGIEKYDEEIAEKTSRPGIVTGLVAYSSGGNGSILFIEVADMPGSGSVQLTGKLGDVLKESVEVALSWVKAHAYELGLTDDLSENIMKKRSIHVHCPSGAIPKDGPSAGMAHTIALISLFSGKAVPPTMAMTGEISLRGRVTAVGGIKEKLIGALRAGVKTVLLPAQNRKDVKDLPQEVKDGLEIIHVRHIWEAMRYVWPEAHWRGEESFAGIESQL</sequence>
<dbReference type="GO" id="GO:0005782">
    <property type="term" value="C:peroxisomal matrix"/>
    <property type="evidence" value="ECO:0007669"/>
    <property type="project" value="UniProtKB-SubCell"/>
</dbReference>
<dbReference type="InterPro" id="IPR054594">
    <property type="entry name" value="Lon_lid"/>
</dbReference>
<evidence type="ECO:0000256" key="1">
    <source>
        <dbReference type="ARBA" id="ARBA00004253"/>
    </source>
</evidence>
<dbReference type="InterPro" id="IPR027417">
    <property type="entry name" value="P-loop_NTPase"/>
</dbReference>
<feature type="binding site" evidence="8 11">
    <location>
        <begin position="494"/>
        <end position="501"/>
    </location>
    <ligand>
        <name>ATP</name>
        <dbReference type="ChEBI" id="CHEBI:30616"/>
    </ligand>
</feature>
<keyword evidence="2 8" id="KW-0645">Protease</keyword>
<dbReference type="PANTHER" id="PTHR10046">
    <property type="entry name" value="ATP DEPENDENT LON PROTEASE FAMILY MEMBER"/>
    <property type="match status" value="1"/>
</dbReference>
<dbReference type="CDD" id="cd19500">
    <property type="entry name" value="RecA-like_Lon"/>
    <property type="match status" value="1"/>
</dbReference>
<dbReference type="GO" id="GO:0016887">
    <property type="term" value="F:ATP hydrolysis activity"/>
    <property type="evidence" value="ECO:0007669"/>
    <property type="project" value="UniProtKB-UniRule"/>
</dbReference>
<evidence type="ECO:0000259" key="15">
    <source>
        <dbReference type="PROSITE" id="PS51786"/>
    </source>
</evidence>
<dbReference type="GO" id="GO:0016485">
    <property type="term" value="P:protein processing"/>
    <property type="evidence" value="ECO:0007669"/>
    <property type="project" value="UniProtKB-UniRule"/>
</dbReference>
<dbReference type="Pfam" id="PF22667">
    <property type="entry name" value="Lon_lid"/>
    <property type="match status" value="1"/>
</dbReference>
<evidence type="ECO:0000256" key="8">
    <source>
        <dbReference type="HAMAP-Rule" id="MF_03121"/>
    </source>
</evidence>
<dbReference type="InterPro" id="IPR003593">
    <property type="entry name" value="AAA+_ATPase"/>
</dbReference>
<keyword evidence="7 8" id="KW-0576">Peroxisome</keyword>
<keyword evidence="3 8" id="KW-0547">Nucleotide-binding</keyword>
<dbReference type="InterPro" id="IPR003959">
    <property type="entry name" value="ATPase_AAA_core"/>
</dbReference>
<dbReference type="InterPro" id="IPR027501">
    <property type="entry name" value="Lonp2_euk"/>
</dbReference>
<dbReference type="Pfam" id="PF05362">
    <property type="entry name" value="Lon_C"/>
    <property type="match status" value="1"/>
</dbReference>
<dbReference type="InterPro" id="IPR015947">
    <property type="entry name" value="PUA-like_sf"/>
</dbReference>
<dbReference type="FunFam" id="1.20.5.5270:FF:000002">
    <property type="entry name" value="Lon protease homolog"/>
    <property type="match status" value="1"/>
</dbReference>
<reference evidence="17" key="1">
    <citation type="submission" date="2019-07" db="EMBL/GenBank/DDBJ databases">
        <title>Hyphodiscus hymeniophilus genome sequencing and assembly.</title>
        <authorList>
            <person name="Kramer G."/>
            <person name="Nodwell J."/>
        </authorList>
    </citation>
    <scope>NUCLEOTIDE SEQUENCE</scope>
    <source>
        <strain evidence="17">ATCC 34498</strain>
    </source>
</reference>
<evidence type="ECO:0000256" key="5">
    <source>
        <dbReference type="ARBA" id="ARBA00022825"/>
    </source>
</evidence>
<dbReference type="EMBL" id="VNKQ01000002">
    <property type="protein sequence ID" value="KAG0652644.1"/>
    <property type="molecule type" value="Genomic_DNA"/>
</dbReference>
<gene>
    <name evidence="17" type="ORF">D0Z07_0483</name>
</gene>
<keyword evidence="18" id="KW-1185">Reference proteome</keyword>
<feature type="active site" evidence="8 10">
    <location>
        <position position="830"/>
    </location>
</feature>
<feature type="active site" evidence="8 10">
    <location>
        <position position="873"/>
    </location>
</feature>
<dbReference type="InterPro" id="IPR046336">
    <property type="entry name" value="Lon_prtase_N_sf"/>
</dbReference>
<evidence type="ECO:0000313" key="18">
    <source>
        <dbReference type="Proteomes" id="UP000785200"/>
    </source>
</evidence>
<dbReference type="PIRSF" id="PIRSF001174">
    <property type="entry name" value="Lon_proteas"/>
    <property type="match status" value="1"/>
</dbReference>
<dbReference type="NCBIfam" id="TIGR00763">
    <property type="entry name" value="lon"/>
    <property type="match status" value="1"/>
</dbReference>
<dbReference type="AlphaFoldDB" id="A0A9P6VRT5"/>
<dbReference type="InterPro" id="IPR027065">
    <property type="entry name" value="Lon_Prtase"/>
</dbReference>
<dbReference type="FunFam" id="1.10.8.60:FF:000091">
    <property type="entry name" value="Lon protease homolog 2, peroxisomal"/>
    <property type="match status" value="1"/>
</dbReference>
<feature type="coiled-coil region" evidence="13">
    <location>
        <begin position="277"/>
        <end position="304"/>
    </location>
</feature>
<dbReference type="Gene3D" id="1.20.5.5270">
    <property type="match status" value="1"/>
</dbReference>
<dbReference type="InterPro" id="IPR020568">
    <property type="entry name" value="Ribosomal_Su5_D2-typ_SF"/>
</dbReference>
<dbReference type="PRINTS" id="PR00830">
    <property type="entry name" value="ENDOLAPTASE"/>
</dbReference>
<dbReference type="InterPro" id="IPR014721">
    <property type="entry name" value="Ribsml_uS5_D2-typ_fold_subgr"/>
</dbReference>
<dbReference type="Gene3D" id="3.40.50.300">
    <property type="entry name" value="P-loop containing nucleotide triphosphate hydrolases"/>
    <property type="match status" value="1"/>
</dbReference>
<evidence type="ECO:0000256" key="11">
    <source>
        <dbReference type="PIRSR" id="PIRSR001174-2"/>
    </source>
</evidence>
<feature type="coiled-coil region" evidence="13">
    <location>
        <begin position="449"/>
        <end position="476"/>
    </location>
</feature>
<feature type="region of interest" description="Disordered" evidence="14">
    <location>
        <begin position="331"/>
        <end position="351"/>
    </location>
</feature>
<evidence type="ECO:0000256" key="6">
    <source>
        <dbReference type="ARBA" id="ARBA00022840"/>
    </source>
</evidence>
<evidence type="ECO:0000256" key="13">
    <source>
        <dbReference type="SAM" id="Coils"/>
    </source>
</evidence>
<evidence type="ECO:0000256" key="9">
    <source>
        <dbReference type="PIRNR" id="PIRNR001174"/>
    </source>
</evidence>
<dbReference type="Proteomes" id="UP000785200">
    <property type="component" value="Unassembled WGS sequence"/>
</dbReference>
<dbReference type="GO" id="GO:0004176">
    <property type="term" value="F:ATP-dependent peptidase activity"/>
    <property type="evidence" value="ECO:0007669"/>
    <property type="project" value="UniProtKB-UniRule"/>
</dbReference>
<feature type="domain" description="Lon N-terminal" evidence="16">
    <location>
        <begin position="27"/>
        <end position="298"/>
    </location>
</feature>
<dbReference type="GO" id="GO:0005524">
    <property type="term" value="F:ATP binding"/>
    <property type="evidence" value="ECO:0007669"/>
    <property type="project" value="UniProtKB-UniRule"/>
</dbReference>
<dbReference type="PROSITE" id="PS51787">
    <property type="entry name" value="LON_N"/>
    <property type="match status" value="1"/>
</dbReference>
<proteinExistence type="inferred from homology"/>
<dbReference type="Pfam" id="PF02190">
    <property type="entry name" value="LON_substr_bdg"/>
    <property type="match status" value="1"/>
</dbReference>
<dbReference type="GO" id="GO:0016558">
    <property type="term" value="P:protein import into peroxisome matrix"/>
    <property type="evidence" value="ECO:0007669"/>
    <property type="project" value="UniProtKB-UniRule"/>
</dbReference>
<keyword evidence="5 8" id="KW-0720">Serine protease</keyword>
<dbReference type="InterPro" id="IPR008269">
    <property type="entry name" value="Lon_proteolytic"/>
</dbReference>
<protein>
    <recommendedName>
        <fullName evidence="8">Lon protease homolog 2, peroxisomal</fullName>
        <ecNumber evidence="8">3.4.21.-</ecNumber>
    </recommendedName>
</protein>
<dbReference type="OrthoDB" id="2411602at2759"/>
<dbReference type="EC" id="3.4.21.-" evidence="8"/>
<comment type="similarity">
    <text evidence="8 9 12">Belongs to the peptidase S16 family.</text>
</comment>
<comment type="function">
    <text evidence="8">ATP-dependent serine protease that mediates the selective degradation of misfolded and unassembled polypeptides in the peroxisomal matrix. Necessary for type 2 peroxisome targeting signal (PTS2)-containing protein processing and facilitates peroxisome matrix protein import.</text>
</comment>
<keyword evidence="13" id="KW-0175">Coiled coil</keyword>
<dbReference type="PROSITE" id="PS51786">
    <property type="entry name" value="LON_PROTEOLYTIC"/>
    <property type="match status" value="1"/>
</dbReference>
<dbReference type="GO" id="GO:0004252">
    <property type="term" value="F:serine-type endopeptidase activity"/>
    <property type="evidence" value="ECO:0007669"/>
    <property type="project" value="UniProtKB-UniRule"/>
</dbReference>
<comment type="caution">
    <text evidence="17">The sequence shown here is derived from an EMBL/GenBank/DDBJ whole genome shotgun (WGS) entry which is preliminary data.</text>
</comment>
<evidence type="ECO:0000256" key="10">
    <source>
        <dbReference type="PIRSR" id="PIRSR001174-1"/>
    </source>
</evidence>
<dbReference type="InterPro" id="IPR004815">
    <property type="entry name" value="Lon_bac/euk-typ"/>
</dbReference>
<feature type="domain" description="Lon proteolytic" evidence="15">
    <location>
        <begin position="737"/>
        <end position="924"/>
    </location>
</feature>
<dbReference type="SUPFAM" id="SSF54211">
    <property type="entry name" value="Ribosomal protein S5 domain 2-like"/>
    <property type="match status" value="1"/>
</dbReference>
<dbReference type="SUPFAM" id="SSF88697">
    <property type="entry name" value="PUA domain-like"/>
    <property type="match status" value="1"/>
</dbReference>
<evidence type="ECO:0000256" key="3">
    <source>
        <dbReference type="ARBA" id="ARBA00022741"/>
    </source>
</evidence>
<dbReference type="Gene3D" id="1.10.8.60">
    <property type="match status" value="1"/>
</dbReference>
<dbReference type="SMART" id="SM00382">
    <property type="entry name" value="AAA"/>
    <property type="match status" value="1"/>
</dbReference>
<dbReference type="HAMAP" id="MF_03121">
    <property type="entry name" value="lonp2_euk"/>
    <property type="match status" value="1"/>
</dbReference>
<dbReference type="InterPro" id="IPR003111">
    <property type="entry name" value="Lon_prtase_N"/>
</dbReference>
<evidence type="ECO:0000256" key="4">
    <source>
        <dbReference type="ARBA" id="ARBA00022801"/>
    </source>
</evidence>
<evidence type="ECO:0000259" key="16">
    <source>
        <dbReference type="PROSITE" id="PS51787"/>
    </source>
</evidence>
<accession>A0A9P6VRT5</accession>
<evidence type="ECO:0000313" key="17">
    <source>
        <dbReference type="EMBL" id="KAG0652644.1"/>
    </source>
</evidence>
<dbReference type="Gene3D" id="3.30.230.10">
    <property type="match status" value="1"/>
</dbReference>
<evidence type="ECO:0000256" key="7">
    <source>
        <dbReference type="ARBA" id="ARBA00023140"/>
    </source>
</evidence>
<evidence type="ECO:0000256" key="12">
    <source>
        <dbReference type="PROSITE-ProRule" id="PRU01122"/>
    </source>
</evidence>
<comment type="subcellular location">
    <subcellularLocation>
        <location evidence="1 8">Peroxisome matrix</location>
    </subcellularLocation>
</comment>
<evidence type="ECO:0000256" key="2">
    <source>
        <dbReference type="ARBA" id="ARBA00022670"/>
    </source>
</evidence>
<dbReference type="Gene3D" id="1.20.58.1480">
    <property type="match status" value="1"/>
</dbReference>
<feature type="short sequence motif" description="Microbody targeting signal" evidence="8">
    <location>
        <begin position="938"/>
        <end position="940"/>
    </location>
</feature>
<dbReference type="Pfam" id="PF00004">
    <property type="entry name" value="AAA"/>
    <property type="match status" value="1"/>
</dbReference>
<organism evidence="17 18">
    <name type="scientific">Hyphodiscus hymeniophilus</name>
    <dbReference type="NCBI Taxonomy" id="353542"/>
    <lineage>
        <taxon>Eukaryota</taxon>
        <taxon>Fungi</taxon>
        <taxon>Dikarya</taxon>
        <taxon>Ascomycota</taxon>
        <taxon>Pezizomycotina</taxon>
        <taxon>Leotiomycetes</taxon>
        <taxon>Helotiales</taxon>
        <taxon>Hyphodiscaceae</taxon>
        <taxon>Hyphodiscus</taxon>
    </lineage>
</organism>
<dbReference type="SMART" id="SM00464">
    <property type="entry name" value="LON"/>
    <property type="match status" value="1"/>
</dbReference>
<name>A0A9P6VRT5_9HELO</name>
<keyword evidence="6 8" id="KW-0067">ATP-binding</keyword>
<dbReference type="GO" id="GO:0006515">
    <property type="term" value="P:protein quality control for misfolded or incompletely synthesized proteins"/>
    <property type="evidence" value="ECO:0007669"/>
    <property type="project" value="UniProtKB-UniRule"/>
</dbReference>